<dbReference type="Proteomes" id="UP000509510">
    <property type="component" value="Chromosome IV"/>
</dbReference>
<feature type="transmembrane region" description="Helical" evidence="5">
    <location>
        <begin position="117"/>
        <end position="142"/>
    </location>
</feature>
<keyword evidence="8" id="KW-1185">Reference proteome</keyword>
<dbReference type="CDD" id="cd17502">
    <property type="entry name" value="MFS_Azr1_MDR_like"/>
    <property type="match status" value="1"/>
</dbReference>
<evidence type="ECO:0000259" key="6">
    <source>
        <dbReference type="PROSITE" id="PS50850"/>
    </source>
</evidence>
<accession>A0A7H8R1V0</accession>
<evidence type="ECO:0000256" key="1">
    <source>
        <dbReference type="ARBA" id="ARBA00004141"/>
    </source>
</evidence>
<reference evidence="8" key="1">
    <citation type="submission" date="2020-06" db="EMBL/GenBank/DDBJ databases">
        <title>A chromosome-scale genome assembly of Talaromyces rugulosus W13939.</title>
        <authorList>
            <person name="Wang B."/>
            <person name="Guo L."/>
            <person name="Ye K."/>
            <person name="Wang L."/>
        </authorList>
    </citation>
    <scope>NUCLEOTIDE SEQUENCE [LARGE SCALE GENOMIC DNA]</scope>
    <source>
        <strain evidence="8">W13939</strain>
    </source>
</reference>
<dbReference type="GO" id="GO:0005886">
    <property type="term" value="C:plasma membrane"/>
    <property type="evidence" value="ECO:0007669"/>
    <property type="project" value="TreeGrafter"/>
</dbReference>
<dbReference type="OrthoDB" id="10021397at2759"/>
<evidence type="ECO:0000256" key="2">
    <source>
        <dbReference type="ARBA" id="ARBA00022692"/>
    </source>
</evidence>
<dbReference type="PRINTS" id="PR01036">
    <property type="entry name" value="TCRTETB"/>
</dbReference>
<feature type="transmembrane region" description="Helical" evidence="5">
    <location>
        <begin position="325"/>
        <end position="345"/>
    </location>
</feature>
<dbReference type="InterPro" id="IPR016040">
    <property type="entry name" value="NAD(P)-bd_dom"/>
</dbReference>
<feature type="transmembrane region" description="Helical" evidence="5">
    <location>
        <begin position="382"/>
        <end position="401"/>
    </location>
</feature>
<dbReference type="SUPFAM" id="SSF103473">
    <property type="entry name" value="MFS general substrate transporter"/>
    <property type="match status" value="1"/>
</dbReference>
<dbReference type="PROSITE" id="PS50850">
    <property type="entry name" value="MFS"/>
    <property type="match status" value="1"/>
</dbReference>
<evidence type="ECO:0000256" key="5">
    <source>
        <dbReference type="SAM" id="Phobius"/>
    </source>
</evidence>
<evidence type="ECO:0000313" key="8">
    <source>
        <dbReference type="Proteomes" id="UP000509510"/>
    </source>
</evidence>
<gene>
    <name evidence="7" type="ORF">TRUGW13939_07488</name>
</gene>
<feature type="transmembrane region" description="Helical" evidence="5">
    <location>
        <begin position="220"/>
        <end position="239"/>
    </location>
</feature>
<feature type="domain" description="Major facilitator superfamily (MFS) profile" evidence="6">
    <location>
        <begin position="27"/>
        <end position="518"/>
    </location>
</feature>
<feature type="transmembrane region" description="Helical" evidence="5">
    <location>
        <begin position="251"/>
        <end position="271"/>
    </location>
</feature>
<dbReference type="PANTHER" id="PTHR23501:SF153">
    <property type="entry name" value="AFLATOXIN EFFLUX PUMP, PUTATIVE-RELATED"/>
    <property type="match status" value="1"/>
</dbReference>
<dbReference type="InterPro" id="IPR020846">
    <property type="entry name" value="MFS_dom"/>
</dbReference>
<dbReference type="EMBL" id="CP055901">
    <property type="protein sequence ID" value="QKX60344.1"/>
    <property type="molecule type" value="Genomic_DNA"/>
</dbReference>
<protein>
    <recommendedName>
        <fullName evidence="6">Major facilitator superfamily (MFS) profile domain-containing protein</fullName>
    </recommendedName>
</protein>
<dbReference type="GeneID" id="55994980"/>
<dbReference type="FunFam" id="1.20.1250.20:FF:000196">
    <property type="entry name" value="MFS toxin efflux pump (AflT)"/>
    <property type="match status" value="1"/>
</dbReference>
<dbReference type="KEGG" id="trg:TRUGW13939_07488"/>
<feature type="transmembrane region" description="Helical" evidence="5">
    <location>
        <begin position="413"/>
        <end position="434"/>
    </location>
</feature>
<dbReference type="FunFam" id="1.20.1720.10:FF:000012">
    <property type="entry name" value="MFS toxin efflux pump (AflT)"/>
    <property type="match status" value="1"/>
</dbReference>
<comment type="subcellular location">
    <subcellularLocation>
        <location evidence="1">Membrane</location>
        <topology evidence="1">Multi-pass membrane protein</topology>
    </subcellularLocation>
</comment>
<dbReference type="InterPro" id="IPR036259">
    <property type="entry name" value="MFS_trans_sf"/>
</dbReference>
<feature type="transmembrane region" description="Helical" evidence="5">
    <location>
        <begin position="154"/>
        <end position="176"/>
    </location>
</feature>
<keyword evidence="2 5" id="KW-0812">Transmembrane</keyword>
<feature type="transmembrane region" description="Helical" evidence="5">
    <location>
        <begin position="292"/>
        <end position="313"/>
    </location>
</feature>
<dbReference type="Pfam" id="PF07690">
    <property type="entry name" value="MFS_1"/>
    <property type="match status" value="1"/>
</dbReference>
<name>A0A7H8R1V0_TALRU</name>
<dbReference type="GO" id="GO:0022857">
    <property type="term" value="F:transmembrane transporter activity"/>
    <property type="evidence" value="ECO:0007669"/>
    <property type="project" value="InterPro"/>
</dbReference>
<sequence length="722" mass="77833">MVPSEKEMELSETADFVYPSGFRLALLMISIFISMFLVALDKLIISTATPAITNEFHAANDIGWYGTAYLLTNCAFLLVFGKLYTILSVKATFMTAVVLFEIGSAVCGAAPNSVAFIIGRAIAGLGAGGVQSGVLVVIVYAVPLQKRPQYQGMLGAIYGVASVIGPLIGGAFTTNITWRWCFYINLPLGGVVLVFVFFLLRIPTPSSQSTIKYKLQQLNFEGLFALLPGVICLCLALQWGGFTYSWSDGRIVALLVLAFVLLIAFVLIQVWKPKQATVPPRIFIQRSVASGFWASCCVGAHQTLLIYFLPIWFQVIKGDSAVESGIHLLPMVVALVVSSIVSGVLTSRIGYYTPFLIFGICIAAVGAGVLTTLQVNTSVGKWIGYQIVYGFGLGSCFQAPSMAAQTVLPRNEVSVGASLMLFAQTLFGAIFVSVGQNVVDGQLSKRLARILSITPQQIASAGASGLFKEIPPQYYDAAKVAYNDSLGRLLMESETILVLGATGASGLAFVEEALALPNPPNLVLYVRTPSKISERVSSHPKVSIVTGSLSDYSTLDSTLKSHHVTTVVSFLGAYVSIPAMITRATDTPIANSFPEIIKAMKNNGVRRLLALSTPSYWVDGKDVGTWKLSLYSILPKVVVPQGNAEMVKIAETVNELGEDLDWTIFRIPHLTDGPGDIPVWAAYAGPDHKGSLDLSRRSMGRWLMGEIVEGRWINEAPFLGNY</sequence>
<feature type="transmembrane region" description="Helical" evidence="5">
    <location>
        <begin position="92"/>
        <end position="111"/>
    </location>
</feature>
<keyword evidence="3 5" id="KW-1133">Transmembrane helix</keyword>
<dbReference type="PANTHER" id="PTHR23501">
    <property type="entry name" value="MAJOR FACILITATOR SUPERFAMILY"/>
    <property type="match status" value="1"/>
</dbReference>
<feature type="transmembrane region" description="Helical" evidence="5">
    <location>
        <begin position="21"/>
        <end position="40"/>
    </location>
</feature>
<keyword evidence="4 5" id="KW-0472">Membrane</keyword>
<proteinExistence type="predicted"/>
<organism evidence="7 8">
    <name type="scientific">Talaromyces rugulosus</name>
    <name type="common">Penicillium rugulosum</name>
    <dbReference type="NCBI Taxonomy" id="121627"/>
    <lineage>
        <taxon>Eukaryota</taxon>
        <taxon>Fungi</taxon>
        <taxon>Dikarya</taxon>
        <taxon>Ascomycota</taxon>
        <taxon>Pezizomycotina</taxon>
        <taxon>Eurotiomycetes</taxon>
        <taxon>Eurotiomycetidae</taxon>
        <taxon>Eurotiales</taxon>
        <taxon>Trichocomaceae</taxon>
        <taxon>Talaromyces</taxon>
        <taxon>Talaromyces sect. Islandici</taxon>
    </lineage>
</organism>
<dbReference type="SUPFAM" id="SSF51735">
    <property type="entry name" value="NAD(P)-binding Rossmann-fold domains"/>
    <property type="match status" value="1"/>
</dbReference>
<dbReference type="InterPro" id="IPR036291">
    <property type="entry name" value="NAD(P)-bd_dom_sf"/>
</dbReference>
<dbReference type="InterPro" id="IPR011701">
    <property type="entry name" value="MFS"/>
</dbReference>
<dbReference type="AlphaFoldDB" id="A0A7H8R1V0"/>
<feature type="transmembrane region" description="Helical" evidence="5">
    <location>
        <begin position="62"/>
        <end position="80"/>
    </location>
</feature>
<dbReference type="Gene3D" id="1.20.1250.20">
    <property type="entry name" value="MFS general substrate transporter like domains"/>
    <property type="match status" value="2"/>
</dbReference>
<dbReference type="RefSeq" id="XP_035346521.1">
    <property type="nucleotide sequence ID" value="XM_035490628.1"/>
</dbReference>
<dbReference type="Gene3D" id="3.40.50.720">
    <property type="entry name" value="NAD(P)-binding Rossmann-like Domain"/>
    <property type="match status" value="1"/>
</dbReference>
<evidence type="ECO:0000313" key="7">
    <source>
        <dbReference type="EMBL" id="QKX60344.1"/>
    </source>
</evidence>
<feature type="transmembrane region" description="Helical" evidence="5">
    <location>
        <begin position="352"/>
        <end position="370"/>
    </location>
</feature>
<evidence type="ECO:0000256" key="4">
    <source>
        <dbReference type="ARBA" id="ARBA00023136"/>
    </source>
</evidence>
<evidence type="ECO:0000256" key="3">
    <source>
        <dbReference type="ARBA" id="ARBA00022989"/>
    </source>
</evidence>
<feature type="transmembrane region" description="Helical" evidence="5">
    <location>
        <begin position="182"/>
        <end position="200"/>
    </location>
</feature>
<dbReference type="Pfam" id="PF13460">
    <property type="entry name" value="NAD_binding_10"/>
    <property type="match status" value="1"/>
</dbReference>